<dbReference type="Proteomes" id="UP001596512">
    <property type="component" value="Unassembled WGS sequence"/>
</dbReference>
<dbReference type="SUPFAM" id="SSF52833">
    <property type="entry name" value="Thioredoxin-like"/>
    <property type="match status" value="1"/>
</dbReference>
<evidence type="ECO:0000313" key="3">
    <source>
        <dbReference type="EMBL" id="MFC7613649.1"/>
    </source>
</evidence>
<accession>A0ABW2TKJ6</accession>
<comment type="caution">
    <text evidence="3">The sequence shown here is derived from an EMBL/GenBank/DDBJ whole genome shotgun (WGS) entry which is preliminary data.</text>
</comment>
<protein>
    <submittedName>
        <fullName evidence="3">Redoxin domain-containing protein</fullName>
    </submittedName>
</protein>
<reference evidence="4" key="1">
    <citation type="journal article" date="2019" name="Int. J. Syst. Evol. Microbiol.">
        <title>The Global Catalogue of Microorganisms (GCM) 10K type strain sequencing project: providing services to taxonomists for standard genome sequencing and annotation.</title>
        <authorList>
            <consortium name="The Broad Institute Genomics Platform"/>
            <consortium name="The Broad Institute Genome Sequencing Center for Infectious Disease"/>
            <person name="Wu L."/>
            <person name="Ma J."/>
        </authorList>
    </citation>
    <scope>NUCLEOTIDE SEQUENCE [LARGE SCALE GENOMIC DNA]</scope>
    <source>
        <strain evidence="4">JCM 17695</strain>
    </source>
</reference>
<dbReference type="Gene3D" id="3.40.30.10">
    <property type="entry name" value="Glutaredoxin"/>
    <property type="match status" value="1"/>
</dbReference>
<dbReference type="InterPro" id="IPR000866">
    <property type="entry name" value="AhpC/TSA"/>
</dbReference>
<dbReference type="InterPro" id="IPR036249">
    <property type="entry name" value="Thioredoxin-like_sf"/>
</dbReference>
<dbReference type="InterPro" id="IPR013766">
    <property type="entry name" value="Thioredoxin_domain"/>
</dbReference>
<feature type="region of interest" description="Disordered" evidence="1">
    <location>
        <begin position="1"/>
        <end position="34"/>
    </location>
</feature>
<feature type="compositionally biased region" description="Low complexity" evidence="1">
    <location>
        <begin position="19"/>
        <end position="34"/>
    </location>
</feature>
<evidence type="ECO:0000313" key="4">
    <source>
        <dbReference type="Proteomes" id="UP001596512"/>
    </source>
</evidence>
<dbReference type="InterPro" id="IPR050553">
    <property type="entry name" value="Thioredoxin_ResA/DsbE_sf"/>
</dbReference>
<dbReference type="PANTHER" id="PTHR42852:SF17">
    <property type="entry name" value="THIOREDOXIN-LIKE PROTEIN HI_1115"/>
    <property type="match status" value="1"/>
</dbReference>
<dbReference type="EMBL" id="JBHTEY010000004">
    <property type="protein sequence ID" value="MFC7613649.1"/>
    <property type="molecule type" value="Genomic_DNA"/>
</dbReference>
<name>A0ABW2TKJ6_9PSEU</name>
<proteinExistence type="predicted"/>
<sequence>MRPDAVDGGQGAPDHRRAQGTTTTAGQATTTGTAAAQVPEKLAFTAQTVSGGQFEGKSLLGKPAVLWFWAPWCPKCQREAAGIASAAQRNGGVTFLGVAANDTVEAMRGFIDERGVGGFEHLADTDAEIWRHFGVAAQPAYAFVSSKGEVEVVTQQLAEDELAAKVAALS</sequence>
<dbReference type="PROSITE" id="PS51352">
    <property type="entry name" value="THIOREDOXIN_2"/>
    <property type="match status" value="1"/>
</dbReference>
<evidence type="ECO:0000259" key="2">
    <source>
        <dbReference type="PROSITE" id="PS51352"/>
    </source>
</evidence>
<organism evidence="3 4">
    <name type="scientific">Actinokineospora soli</name>
    <dbReference type="NCBI Taxonomy" id="1048753"/>
    <lineage>
        <taxon>Bacteria</taxon>
        <taxon>Bacillati</taxon>
        <taxon>Actinomycetota</taxon>
        <taxon>Actinomycetes</taxon>
        <taxon>Pseudonocardiales</taxon>
        <taxon>Pseudonocardiaceae</taxon>
        <taxon>Actinokineospora</taxon>
    </lineage>
</organism>
<gene>
    <name evidence="3" type="ORF">ACFQV2_08615</name>
</gene>
<keyword evidence="4" id="KW-1185">Reference proteome</keyword>
<dbReference type="Pfam" id="PF00578">
    <property type="entry name" value="AhpC-TSA"/>
    <property type="match status" value="1"/>
</dbReference>
<feature type="domain" description="Thioredoxin" evidence="2">
    <location>
        <begin position="35"/>
        <end position="170"/>
    </location>
</feature>
<evidence type="ECO:0000256" key="1">
    <source>
        <dbReference type="SAM" id="MobiDB-lite"/>
    </source>
</evidence>
<dbReference type="PANTHER" id="PTHR42852">
    <property type="entry name" value="THIOL:DISULFIDE INTERCHANGE PROTEIN DSBE"/>
    <property type="match status" value="1"/>
</dbReference>